<proteinExistence type="predicted"/>
<keyword evidence="1" id="KW-0812">Transmembrane</keyword>
<gene>
    <name evidence="2" type="ORF">IAA06_10750</name>
</gene>
<name>A0A9D2LU02_9FIRM</name>
<evidence type="ECO:0000313" key="2">
    <source>
        <dbReference type="EMBL" id="HJB29255.1"/>
    </source>
</evidence>
<protein>
    <submittedName>
        <fullName evidence="2">Uncharacterized protein</fullName>
    </submittedName>
</protein>
<dbReference type="Proteomes" id="UP000823842">
    <property type="component" value="Unassembled WGS sequence"/>
</dbReference>
<sequence length="155" mass="17433">MKEKLRILGMAALTLALAAMIAGFWFFVGKQAAKEQEREEALAIDAMYVEIGSHGDYMFVNVDTETPFTAEFPTGQVFRENGEKLSREQISTGDVFRIYGDGAMTMSLPAQYPGVTRMVRIKYGSPEDAEQYNEILEQFKTDPIYTQEEGIIPPE</sequence>
<keyword evidence="1" id="KW-1133">Transmembrane helix</keyword>
<comment type="caution">
    <text evidence="2">The sequence shown here is derived from an EMBL/GenBank/DDBJ whole genome shotgun (WGS) entry which is preliminary data.</text>
</comment>
<organism evidence="2 3">
    <name type="scientific">Candidatus Blautia faecavium</name>
    <dbReference type="NCBI Taxonomy" id="2838487"/>
    <lineage>
        <taxon>Bacteria</taxon>
        <taxon>Bacillati</taxon>
        <taxon>Bacillota</taxon>
        <taxon>Clostridia</taxon>
        <taxon>Lachnospirales</taxon>
        <taxon>Lachnospiraceae</taxon>
        <taxon>Blautia</taxon>
    </lineage>
</organism>
<reference evidence="2" key="2">
    <citation type="submission" date="2021-04" db="EMBL/GenBank/DDBJ databases">
        <authorList>
            <person name="Gilroy R."/>
        </authorList>
    </citation>
    <scope>NUCLEOTIDE SEQUENCE</scope>
    <source>
        <strain evidence="2">ChiSjej1B19-5720</strain>
    </source>
</reference>
<feature type="transmembrane region" description="Helical" evidence="1">
    <location>
        <begin position="7"/>
        <end position="28"/>
    </location>
</feature>
<evidence type="ECO:0000313" key="3">
    <source>
        <dbReference type="Proteomes" id="UP000823842"/>
    </source>
</evidence>
<accession>A0A9D2LU02</accession>
<keyword evidence="1" id="KW-0472">Membrane</keyword>
<reference evidence="2" key="1">
    <citation type="journal article" date="2021" name="PeerJ">
        <title>Extensive microbial diversity within the chicken gut microbiome revealed by metagenomics and culture.</title>
        <authorList>
            <person name="Gilroy R."/>
            <person name="Ravi A."/>
            <person name="Getino M."/>
            <person name="Pursley I."/>
            <person name="Horton D.L."/>
            <person name="Alikhan N.F."/>
            <person name="Baker D."/>
            <person name="Gharbi K."/>
            <person name="Hall N."/>
            <person name="Watson M."/>
            <person name="Adriaenssens E.M."/>
            <person name="Foster-Nyarko E."/>
            <person name="Jarju S."/>
            <person name="Secka A."/>
            <person name="Antonio M."/>
            <person name="Oren A."/>
            <person name="Chaudhuri R.R."/>
            <person name="La Ragione R."/>
            <person name="Hildebrand F."/>
            <person name="Pallen M.J."/>
        </authorList>
    </citation>
    <scope>NUCLEOTIDE SEQUENCE</scope>
    <source>
        <strain evidence="2">ChiSjej1B19-5720</strain>
    </source>
</reference>
<dbReference type="EMBL" id="DWYZ01000201">
    <property type="protein sequence ID" value="HJB29255.1"/>
    <property type="molecule type" value="Genomic_DNA"/>
</dbReference>
<dbReference type="AlphaFoldDB" id="A0A9D2LU02"/>
<evidence type="ECO:0000256" key="1">
    <source>
        <dbReference type="SAM" id="Phobius"/>
    </source>
</evidence>